<dbReference type="InterPro" id="IPR039422">
    <property type="entry name" value="MarR/SlyA-like"/>
</dbReference>
<feature type="domain" description="HTH marR-type" evidence="1">
    <location>
        <begin position="11"/>
        <end position="141"/>
    </location>
</feature>
<comment type="caution">
    <text evidence="2">The sequence shown here is derived from an EMBL/GenBank/DDBJ whole genome shotgun (WGS) entry which is preliminary data.</text>
</comment>
<protein>
    <submittedName>
        <fullName evidence="2">Putative HTH-type transcriptional regulator YusO</fullName>
    </submittedName>
</protein>
<dbReference type="InterPro" id="IPR000835">
    <property type="entry name" value="HTH_MarR-typ"/>
</dbReference>
<dbReference type="SUPFAM" id="SSF46785">
    <property type="entry name" value="Winged helix' DNA-binding domain"/>
    <property type="match status" value="1"/>
</dbReference>
<name>A0A1J5T529_9ZZZZ</name>
<evidence type="ECO:0000313" key="2">
    <source>
        <dbReference type="EMBL" id="OIR07254.1"/>
    </source>
</evidence>
<gene>
    <name evidence="2" type="primary">yusO_4</name>
    <name evidence="2" type="ORF">GALL_105100</name>
</gene>
<proteinExistence type="predicted"/>
<evidence type="ECO:0000259" key="1">
    <source>
        <dbReference type="PROSITE" id="PS50995"/>
    </source>
</evidence>
<dbReference type="EMBL" id="MLJW01000038">
    <property type="protein sequence ID" value="OIR07254.1"/>
    <property type="molecule type" value="Genomic_DNA"/>
</dbReference>
<reference evidence="2" key="1">
    <citation type="submission" date="2016-10" db="EMBL/GenBank/DDBJ databases">
        <title>Sequence of Gallionella enrichment culture.</title>
        <authorList>
            <person name="Poehlein A."/>
            <person name="Muehling M."/>
            <person name="Daniel R."/>
        </authorList>
    </citation>
    <scope>NUCLEOTIDE SEQUENCE</scope>
</reference>
<dbReference type="Gene3D" id="1.10.10.10">
    <property type="entry name" value="Winged helix-like DNA-binding domain superfamily/Winged helix DNA-binding domain"/>
    <property type="match status" value="1"/>
</dbReference>
<dbReference type="PANTHER" id="PTHR33164:SF43">
    <property type="entry name" value="HTH-TYPE TRANSCRIPTIONAL REPRESSOR YETL"/>
    <property type="match status" value="1"/>
</dbReference>
<dbReference type="GO" id="GO:0006950">
    <property type="term" value="P:response to stress"/>
    <property type="evidence" value="ECO:0007669"/>
    <property type="project" value="TreeGrafter"/>
</dbReference>
<dbReference type="Pfam" id="PF12802">
    <property type="entry name" value="MarR_2"/>
    <property type="match status" value="1"/>
</dbReference>
<dbReference type="PROSITE" id="PS50995">
    <property type="entry name" value="HTH_MARR_2"/>
    <property type="match status" value="1"/>
</dbReference>
<dbReference type="PANTHER" id="PTHR33164">
    <property type="entry name" value="TRANSCRIPTIONAL REGULATOR, MARR FAMILY"/>
    <property type="match status" value="1"/>
</dbReference>
<dbReference type="AlphaFoldDB" id="A0A1J5T529"/>
<dbReference type="InterPro" id="IPR036390">
    <property type="entry name" value="WH_DNA-bd_sf"/>
</dbReference>
<dbReference type="SMART" id="SM00347">
    <property type="entry name" value="HTH_MARR"/>
    <property type="match status" value="1"/>
</dbReference>
<dbReference type="InterPro" id="IPR036388">
    <property type="entry name" value="WH-like_DNA-bd_sf"/>
</dbReference>
<sequence>MARTQSNHRVSLEDYRTLADFRYALRKFLNFSAEAAQGAGLTPRQHQVLLAIKGFPERDHASIGELAERLQLRHHSTVGLVDRLEQRRLVKRTVAPEDRRKVWVSLTDKGEKLIGGLSAAHKRELIEFGPELRKLLRRLGS</sequence>
<dbReference type="PRINTS" id="PR00598">
    <property type="entry name" value="HTHMARR"/>
</dbReference>
<organism evidence="2">
    <name type="scientific">mine drainage metagenome</name>
    <dbReference type="NCBI Taxonomy" id="410659"/>
    <lineage>
        <taxon>unclassified sequences</taxon>
        <taxon>metagenomes</taxon>
        <taxon>ecological metagenomes</taxon>
    </lineage>
</organism>
<accession>A0A1J5T529</accession>
<dbReference type="GO" id="GO:0003700">
    <property type="term" value="F:DNA-binding transcription factor activity"/>
    <property type="evidence" value="ECO:0007669"/>
    <property type="project" value="InterPro"/>
</dbReference>